<protein>
    <submittedName>
        <fullName evidence="1">Uncharacterized protein</fullName>
    </submittedName>
</protein>
<evidence type="ECO:0000313" key="1">
    <source>
        <dbReference type="EMBL" id="GIY04270.1"/>
    </source>
</evidence>
<name>A0AAV4Q5F7_CAEEX</name>
<proteinExistence type="predicted"/>
<evidence type="ECO:0000313" key="2">
    <source>
        <dbReference type="Proteomes" id="UP001054945"/>
    </source>
</evidence>
<dbReference type="EMBL" id="BPLR01005692">
    <property type="protein sequence ID" value="GIY04270.1"/>
    <property type="molecule type" value="Genomic_DNA"/>
</dbReference>
<comment type="caution">
    <text evidence="1">The sequence shown here is derived from an EMBL/GenBank/DDBJ whole genome shotgun (WGS) entry which is preliminary data.</text>
</comment>
<accession>A0AAV4Q5F7</accession>
<dbReference type="Proteomes" id="UP001054945">
    <property type="component" value="Unassembled WGS sequence"/>
</dbReference>
<organism evidence="1 2">
    <name type="scientific">Caerostris extrusa</name>
    <name type="common">Bark spider</name>
    <name type="synonym">Caerostris bankana</name>
    <dbReference type="NCBI Taxonomy" id="172846"/>
    <lineage>
        <taxon>Eukaryota</taxon>
        <taxon>Metazoa</taxon>
        <taxon>Ecdysozoa</taxon>
        <taxon>Arthropoda</taxon>
        <taxon>Chelicerata</taxon>
        <taxon>Arachnida</taxon>
        <taxon>Araneae</taxon>
        <taxon>Araneomorphae</taxon>
        <taxon>Entelegynae</taxon>
        <taxon>Araneoidea</taxon>
        <taxon>Araneidae</taxon>
        <taxon>Caerostris</taxon>
    </lineage>
</organism>
<gene>
    <name evidence="1" type="ORF">CEXT_705451</name>
</gene>
<keyword evidence="2" id="KW-1185">Reference proteome</keyword>
<sequence length="123" mass="14249">MRPPSNFPNNSHGQDVLEDRKENTTHNVNFLATTSCSTYTINNLLLDDEHFRGNRSLVLEVFGNRDVRERLALSYRWYISEKFFIKREALNVFTCKPTYMCSLASLLIGNVYYTEGVWTTLSA</sequence>
<dbReference type="AlphaFoldDB" id="A0AAV4Q5F7"/>
<reference evidence="1 2" key="1">
    <citation type="submission" date="2021-06" db="EMBL/GenBank/DDBJ databases">
        <title>Caerostris extrusa draft genome.</title>
        <authorList>
            <person name="Kono N."/>
            <person name="Arakawa K."/>
        </authorList>
    </citation>
    <scope>NUCLEOTIDE SEQUENCE [LARGE SCALE GENOMIC DNA]</scope>
</reference>